<sequence length="189" mass="21841">MSEAPSNYPPPTALVLVAVVPSPRDLEIARVLGWYRIPLKSAPKVIAVDYLAFYQTAAFSPDERWRINYISPVYGHELTWRRELLRDEPNHPRADEEYYKIQIGPLQRLPQPIVAENWRRLTFLYTTGELLSRAHRLQDLALEGEERVLVWRSLRERAAHQHTYNAATLPEGISNLDAVMLEFLGLINL</sequence>
<reference evidence="1 2" key="1">
    <citation type="submission" date="2023-07" db="EMBL/GenBank/DDBJ databases">
        <title>Novel species of Thermanaerothrix with wide hydrolytic capabilities.</title>
        <authorList>
            <person name="Zayulina K.S."/>
            <person name="Podosokorskaya O.A."/>
            <person name="Elcheninov A.G."/>
        </authorList>
    </citation>
    <scope>NUCLEOTIDE SEQUENCE [LARGE SCALE GENOMIC DNA]</scope>
    <source>
        <strain evidence="1 2">4228-RoL</strain>
    </source>
</reference>
<dbReference type="EMBL" id="JAUHMF010000002">
    <property type="protein sequence ID" value="MDT8899422.1"/>
    <property type="molecule type" value="Genomic_DNA"/>
</dbReference>
<organism evidence="1 2">
    <name type="scientific">Thermanaerothrix solaris</name>
    <dbReference type="NCBI Taxonomy" id="3058434"/>
    <lineage>
        <taxon>Bacteria</taxon>
        <taxon>Bacillati</taxon>
        <taxon>Chloroflexota</taxon>
        <taxon>Anaerolineae</taxon>
        <taxon>Anaerolineales</taxon>
        <taxon>Anaerolineaceae</taxon>
        <taxon>Thermanaerothrix</taxon>
    </lineage>
</organism>
<proteinExistence type="predicted"/>
<dbReference type="Proteomes" id="UP001254165">
    <property type="component" value="Unassembled WGS sequence"/>
</dbReference>
<keyword evidence="2" id="KW-1185">Reference proteome</keyword>
<comment type="caution">
    <text evidence="1">The sequence shown here is derived from an EMBL/GenBank/DDBJ whole genome shotgun (WGS) entry which is preliminary data.</text>
</comment>
<protein>
    <submittedName>
        <fullName evidence="1">Uncharacterized protein</fullName>
    </submittedName>
</protein>
<accession>A0ABU3NRG0</accession>
<evidence type="ECO:0000313" key="1">
    <source>
        <dbReference type="EMBL" id="MDT8899422.1"/>
    </source>
</evidence>
<name>A0ABU3NRG0_9CHLR</name>
<evidence type="ECO:0000313" key="2">
    <source>
        <dbReference type="Proteomes" id="UP001254165"/>
    </source>
</evidence>
<dbReference type="RefSeq" id="WP_315626125.1">
    <property type="nucleotide sequence ID" value="NZ_JAUHMF010000002.1"/>
</dbReference>
<gene>
    <name evidence="1" type="ORF">QYE77_14245</name>
</gene>